<evidence type="ECO:0000313" key="10">
    <source>
        <dbReference type="Proteomes" id="UP001500973"/>
    </source>
</evidence>
<evidence type="ECO:0000256" key="3">
    <source>
        <dbReference type="ARBA" id="ARBA00022475"/>
    </source>
</evidence>
<dbReference type="Pfam" id="PF12911">
    <property type="entry name" value="OppC_N"/>
    <property type="match status" value="1"/>
</dbReference>
<feature type="transmembrane region" description="Helical" evidence="7">
    <location>
        <begin position="238"/>
        <end position="267"/>
    </location>
</feature>
<keyword evidence="5 7" id="KW-1133">Transmembrane helix</keyword>
<evidence type="ECO:0000256" key="6">
    <source>
        <dbReference type="ARBA" id="ARBA00023136"/>
    </source>
</evidence>
<dbReference type="SUPFAM" id="SSF161098">
    <property type="entry name" value="MetI-like"/>
    <property type="match status" value="1"/>
</dbReference>
<keyword evidence="10" id="KW-1185">Reference proteome</keyword>
<accession>A0ABN1YWQ6</accession>
<keyword evidence="6 7" id="KW-0472">Membrane</keyword>
<dbReference type="Gene3D" id="1.10.3720.10">
    <property type="entry name" value="MetI-like"/>
    <property type="match status" value="1"/>
</dbReference>
<feature type="transmembrane region" description="Helical" evidence="7">
    <location>
        <begin position="50"/>
        <end position="73"/>
    </location>
</feature>
<comment type="subcellular location">
    <subcellularLocation>
        <location evidence="1 7">Cell membrane</location>
        <topology evidence="1 7">Multi-pass membrane protein</topology>
    </subcellularLocation>
</comment>
<dbReference type="InterPro" id="IPR050366">
    <property type="entry name" value="BP-dependent_transpt_permease"/>
</dbReference>
<proteinExistence type="inferred from homology"/>
<dbReference type="RefSeq" id="WP_344013122.1">
    <property type="nucleotide sequence ID" value="NZ_BAAAIZ010000039.1"/>
</dbReference>
<evidence type="ECO:0000313" key="9">
    <source>
        <dbReference type="EMBL" id="GAA1424429.1"/>
    </source>
</evidence>
<dbReference type="CDD" id="cd06261">
    <property type="entry name" value="TM_PBP2"/>
    <property type="match status" value="1"/>
</dbReference>
<sequence length="321" mass="34105">MPELASKTDTAVAAQAATTADNVLATDAGPAPGKPRSLWSDAWYDLRHNWMFLLSAGLILLLLVIAAVPDLFISGNVSPRDGDLTKHYLQKPELGHVFSAEWLGYDHQGRSIYARLLHGTRASILVGVVVTVAVTLLGGLVGLVSGYFGGWIDSVMSRITDVFFGIPFLLGAMVVLNTFAERSVPVVSLSLAVLGWTSIARVMRGSVITVKQADYVTAAKALGAGTGRILFKHILPNAVAPVIVVATIALGGYITAEATLSFLGIGLTDSISWGQDISAGKDYLRTAQYVLFFPAAMLSLTVLAFLMFGDAVRNALDPKSR</sequence>
<evidence type="ECO:0000256" key="1">
    <source>
        <dbReference type="ARBA" id="ARBA00004651"/>
    </source>
</evidence>
<evidence type="ECO:0000256" key="2">
    <source>
        <dbReference type="ARBA" id="ARBA00022448"/>
    </source>
</evidence>
<dbReference type="PANTHER" id="PTHR43386:SF6">
    <property type="entry name" value="ABC TRANSPORTER PERMEASE PROTEIN"/>
    <property type="match status" value="1"/>
</dbReference>
<organism evidence="9 10">
    <name type="scientific">Streptomyces thermospinosisporus</name>
    <dbReference type="NCBI Taxonomy" id="161482"/>
    <lineage>
        <taxon>Bacteria</taxon>
        <taxon>Bacillati</taxon>
        <taxon>Actinomycetota</taxon>
        <taxon>Actinomycetes</taxon>
        <taxon>Kitasatosporales</taxon>
        <taxon>Streptomycetaceae</taxon>
        <taxon>Streptomyces</taxon>
    </lineage>
</organism>
<gene>
    <name evidence="9" type="ORF">GCM10009601_29140</name>
</gene>
<dbReference type="InterPro" id="IPR000515">
    <property type="entry name" value="MetI-like"/>
</dbReference>
<comment type="similarity">
    <text evidence="7">Belongs to the binding-protein-dependent transport system permease family.</text>
</comment>
<keyword evidence="2 7" id="KW-0813">Transport</keyword>
<evidence type="ECO:0000256" key="4">
    <source>
        <dbReference type="ARBA" id="ARBA00022692"/>
    </source>
</evidence>
<evidence type="ECO:0000259" key="8">
    <source>
        <dbReference type="PROSITE" id="PS50928"/>
    </source>
</evidence>
<keyword evidence="4 7" id="KW-0812">Transmembrane</keyword>
<feature type="domain" description="ABC transmembrane type-1" evidence="8">
    <location>
        <begin position="120"/>
        <end position="309"/>
    </location>
</feature>
<keyword evidence="3" id="KW-1003">Cell membrane</keyword>
<dbReference type="Proteomes" id="UP001500973">
    <property type="component" value="Unassembled WGS sequence"/>
</dbReference>
<protein>
    <submittedName>
        <fullName evidence="9">ABC transporter permease</fullName>
    </submittedName>
</protein>
<evidence type="ECO:0000256" key="5">
    <source>
        <dbReference type="ARBA" id="ARBA00022989"/>
    </source>
</evidence>
<dbReference type="PANTHER" id="PTHR43386">
    <property type="entry name" value="OLIGOPEPTIDE TRANSPORT SYSTEM PERMEASE PROTEIN APPC"/>
    <property type="match status" value="1"/>
</dbReference>
<dbReference type="InterPro" id="IPR035906">
    <property type="entry name" value="MetI-like_sf"/>
</dbReference>
<reference evidence="10" key="1">
    <citation type="journal article" date="2019" name="Int. J. Syst. Evol. Microbiol.">
        <title>The Global Catalogue of Microorganisms (GCM) 10K type strain sequencing project: providing services to taxonomists for standard genome sequencing and annotation.</title>
        <authorList>
            <consortium name="The Broad Institute Genomics Platform"/>
            <consortium name="The Broad Institute Genome Sequencing Center for Infectious Disease"/>
            <person name="Wu L."/>
            <person name="Ma J."/>
        </authorList>
    </citation>
    <scope>NUCLEOTIDE SEQUENCE [LARGE SCALE GENOMIC DNA]</scope>
    <source>
        <strain evidence="10">JCM 11756</strain>
    </source>
</reference>
<feature type="transmembrane region" description="Helical" evidence="7">
    <location>
        <begin position="287"/>
        <end position="312"/>
    </location>
</feature>
<feature type="transmembrane region" description="Helical" evidence="7">
    <location>
        <begin position="162"/>
        <end position="180"/>
    </location>
</feature>
<dbReference type="PROSITE" id="PS50928">
    <property type="entry name" value="ABC_TM1"/>
    <property type="match status" value="1"/>
</dbReference>
<dbReference type="InterPro" id="IPR025966">
    <property type="entry name" value="OppC_N"/>
</dbReference>
<evidence type="ECO:0000256" key="7">
    <source>
        <dbReference type="RuleBase" id="RU363032"/>
    </source>
</evidence>
<name>A0ABN1YWQ6_9ACTN</name>
<dbReference type="EMBL" id="BAAAIZ010000039">
    <property type="protein sequence ID" value="GAA1424429.1"/>
    <property type="molecule type" value="Genomic_DNA"/>
</dbReference>
<feature type="transmembrane region" description="Helical" evidence="7">
    <location>
        <begin position="124"/>
        <end position="150"/>
    </location>
</feature>
<comment type="caution">
    <text evidence="9">The sequence shown here is derived from an EMBL/GenBank/DDBJ whole genome shotgun (WGS) entry which is preliminary data.</text>
</comment>
<dbReference type="Pfam" id="PF00528">
    <property type="entry name" value="BPD_transp_1"/>
    <property type="match status" value="1"/>
</dbReference>